<dbReference type="Proteomes" id="UP000247681">
    <property type="component" value="Unassembled WGS sequence"/>
</dbReference>
<evidence type="ECO:0000313" key="1">
    <source>
        <dbReference type="EMBL" id="PXY46993.1"/>
    </source>
</evidence>
<dbReference type="RefSeq" id="WP_110345997.1">
    <property type="nucleotide sequence ID" value="NZ_QJHL01000001.1"/>
</dbReference>
<protein>
    <submittedName>
        <fullName evidence="1">Uncharacterized protein</fullName>
    </submittedName>
</protein>
<evidence type="ECO:0000313" key="2">
    <source>
        <dbReference type="Proteomes" id="UP000247681"/>
    </source>
</evidence>
<keyword evidence="2" id="KW-1185">Reference proteome</keyword>
<name>A0A2V4CA32_9FLAO</name>
<reference evidence="1 2" key="1">
    <citation type="submission" date="2018-05" db="EMBL/GenBank/DDBJ databases">
        <title>Flavobacterium sp. strain IMCC34758, incomplete genome.</title>
        <authorList>
            <person name="Joung Y."/>
        </authorList>
    </citation>
    <scope>NUCLEOTIDE SEQUENCE [LARGE SCALE GENOMIC DNA]</scope>
    <source>
        <strain evidence="1 2">IMCC34758</strain>
    </source>
</reference>
<dbReference type="PROSITE" id="PS51257">
    <property type="entry name" value="PROKAR_LIPOPROTEIN"/>
    <property type="match status" value="1"/>
</dbReference>
<dbReference type="OrthoDB" id="1118231at2"/>
<sequence>MNKLKQITAAFLIITSLVSCSKEDGGIKDTEEKSIENKWIAENSDEFKSIEFDSNGNYIITKNKASATSKINEPEEIFVTGTYEILDTDIFLLSDFGTVKFDDSDPNHIKFSIMYKGSNTYTYELNVTKAEDFVSTPKTDLLCSHTWKFTRQMPINDTISLINFSKAGTCFTNFKILSQNSGSFAEFGKWKWKDNDETKIIITQIKSPQWIIDKDEEVELEVTKLNSVRLEIKEIYNQKAYSVAFDTTTVKINNVSSKMIKTKRN</sequence>
<organism evidence="1 2">
    <name type="scientific">Flavobacterium hydrophilum</name>
    <dbReference type="NCBI Taxonomy" id="2211445"/>
    <lineage>
        <taxon>Bacteria</taxon>
        <taxon>Pseudomonadati</taxon>
        <taxon>Bacteroidota</taxon>
        <taxon>Flavobacteriia</taxon>
        <taxon>Flavobacteriales</taxon>
        <taxon>Flavobacteriaceae</taxon>
        <taxon>Flavobacterium</taxon>
    </lineage>
</organism>
<proteinExistence type="predicted"/>
<dbReference type="AlphaFoldDB" id="A0A2V4CA32"/>
<comment type="caution">
    <text evidence="1">The sequence shown here is derived from an EMBL/GenBank/DDBJ whole genome shotgun (WGS) entry which is preliminary data.</text>
</comment>
<gene>
    <name evidence="1" type="ORF">DMB68_07555</name>
</gene>
<dbReference type="EMBL" id="QJHL01000001">
    <property type="protein sequence ID" value="PXY46993.1"/>
    <property type="molecule type" value="Genomic_DNA"/>
</dbReference>
<accession>A0A2V4CA32</accession>